<dbReference type="Proteomes" id="UP000199476">
    <property type="component" value="Unassembled WGS sequence"/>
</dbReference>
<keyword evidence="1" id="KW-0175">Coiled coil</keyword>
<reference evidence="2 3" key="1">
    <citation type="submission" date="2016-10" db="EMBL/GenBank/DDBJ databases">
        <authorList>
            <person name="de Groot N.N."/>
        </authorList>
    </citation>
    <scope>NUCLEOTIDE SEQUENCE [LARGE SCALE GENOMIC DNA]</scope>
    <source>
        <strain evidence="2 3">SLAS-1</strain>
    </source>
</reference>
<sequence length="74" mass="9097">MEKEELQKNTLDELEELLNEKQEKYEEIEEERKFVLKQTGRHIPGTTREEYKIELNRIQSQIEKIKEVIEEKKH</sequence>
<evidence type="ECO:0000313" key="3">
    <source>
        <dbReference type="Proteomes" id="UP000199476"/>
    </source>
</evidence>
<accession>A0A1G9QX44</accession>
<protein>
    <recommendedName>
        <fullName evidence="4">50S ribosomal protein L29</fullName>
    </recommendedName>
</protein>
<feature type="coiled-coil region" evidence="1">
    <location>
        <begin position="1"/>
        <end position="68"/>
    </location>
</feature>
<dbReference type="RefSeq" id="WP_200769740.1">
    <property type="nucleotide sequence ID" value="NZ_FNGO01000018.1"/>
</dbReference>
<dbReference type="EMBL" id="FNGO01000018">
    <property type="protein sequence ID" value="SDM14795.1"/>
    <property type="molecule type" value="Genomic_DNA"/>
</dbReference>
<keyword evidence="3" id="KW-1185">Reference proteome</keyword>
<name>A0A1G9QX44_9FIRM</name>
<evidence type="ECO:0000313" key="2">
    <source>
        <dbReference type="EMBL" id="SDM14795.1"/>
    </source>
</evidence>
<gene>
    <name evidence="2" type="ORF">SAMN04488692_11837</name>
</gene>
<organism evidence="2 3">
    <name type="scientific">Halarsenatibacter silvermanii</name>
    <dbReference type="NCBI Taxonomy" id="321763"/>
    <lineage>
        <taxon>Bacteria</taxon>
        <taxon>Bacillati</taxon>
        <taxon>Bacillota</taxon>
        <taxon>Clostridia</taxon>
        <taxon>Halanaerobiales</taxon>
        <taxon>Halarsenatibacteraceae</taxon>
        <taxon>Halarsenatibacter</taxon>
    </lineage>
</organism>
<evidence type="ECO:0000256" key="1">
    <source>
        <dbReference type="SAM" id="Coils"/>
    </source>
</evidence>
<evidence type="ECO:0008006" key="4">
    <source>
        <dbReference type="Google" id="ProtNLM"/>
    </source>
</evidence>
<proteinExistence type="predicted"/>
<dbReference type="AlphaFoldDB" id="A0A1G9QX44"/>